<dbReference type="GO" id="GO:0016779">
    <property type="term" value="F:nucleotidyltransferase activity"/>
    <property type="evidence" value="ECO:0007669"/>
    <property type="project" value="TreeGrafter"/>
</dbReference>
<dbReference type="Gene3D" id="3.40.50.720">
    <property type="entry name" value="NAD(P)-binding Rossmann-like Domain"/>
    <property type="match status" value="1"/>
</dbReference>
<sequence length="422" mass="44434">MSLDCFAGCRRLDWRWRGTSKPSEIWSCCGLTKAEVERYGRQIVLPSLGPEGQRQLLQGSVLIVGAGGLGCPVALYLAAAGVGRLGIADADTVAVSNLHRQIGHSCGGAKAKARKAESLARACAALNDAVRLEPHPVRLSELQAAARLMAGYDLVVDCTDAPPSRYLLNDAALSASRPLVAASAVGLSGQLVIYNFEGGPCLRCVFPVLVSPADAEPVASCEENGVLGPIVGTVGSLAALEVIKVLAKGSKLHNACLRGKMLLFEPMSTLQPCRSVRIHRQPTCKGCGGAQDAPMPPGCAVQLEDESVGISPDGLRERLAAGRPTLLLDVRQPAHFVVTSLRGAVNWPLTQMLQQSREERGARMNSTLEEHGLPETIVCLCRRGVDSLTATMLLRDASIPALNLSGGLQALALAEPEPPALT</sequence>
<dbReference type="InterPro" id="IPR001763">
    <property type="entry name" value="Rhodanese-like_dom"/>
</dbReference>
<feature type="domain" description="Rhodanese" evidence="2">
    <location>
        <begin position="321"/>
        <end position="416"/>
    </location>
</feature>
<dbReference type="GO" id="GO:0005737">
    <property type="term" value="C:cytoplasm"/>
    <property type="evidence" value="ECO:0007669"/>
    <property type="project" value="TreeGrafter"/>
</dbReference>
<evidence type="ECO:0000256" key="1">
    <source>
        <dbReference type="ARBA" id="ARBA00009919"/>
    </source>
</evidence>
<evidence type="ECO:0000313" key="3">
    <source>
        <dbReference type="EMBL" id="CAJ1411546.1"/>
    </source>
</evidence>
<dbReference type="InterPro" id="IPR036873">
    <property type="entry name" value="Rhodanese-like_dom_sf"/>
</dbReference>
<dbReference type="Gene3D" id="3.40.250.10">
    <property type="entry name" value="Rhodanese-like domain"/>
    <property type="match status" value="1"/>
</dbReference>
<organism evidence="3 4">
    <name type="scientific">Effrenium voratum</name>
    <dbReference type="NCBI Taxonomy" id="2562239"/>
    <lineage>
        <taxon>Eukaryota</taxon>
        <taxon>Sar</taxon>
        <taxon>Alveolata</taxon>
        <taxon>Dinophyceae</taxon>
        <taxon>Suessiales</taxon>
        <taxon>Symbiodiniaceae</taxon>
        <taxon>Effrenium</taxon>
    </lineage>
</organism>
<dbReference type="GO" id="GO:0042292">
    <property type="term" value="F:URM1 activating enzyme activity"/>
    <property type="evidence" value="ECO:0007669"/>
    <property type="project" value="TreeGrafter"/>
</dbReference>
<proteinExistence type="inferred from homology"/>
<accession>A0AA36NMN9</accession>
<comment type="similarity">
    <text evidence="1">Belongs to the HesA/MoeB/ThiF family.</text>
</comment>
<dbReference type="SMART" id="SM00450">
    <property type="entry name" value="RHOD"/>
    <property type="match status" value="1"/>
</dbReference>
<evidence type="ECO:0000313" key="4">
    <source>
        <dbReference type="Proteomes" id="UP001178507"/>
    </source>
</evidence>
<dbReference type="CDD" id="cd00757">
    <property type="entry name" value="ThiF_MoeB_HesA_family"/>
    <property type="match status" value="1"/>
</dbReference>
<dbReference type="InterPro" id="IPR045886">
    <property type="entry name" value="ThiF/MoeB/HesA"/>
</dbReference>
<dbReference type="Proteomes" id="UP001178507">
    <property type="component" value="Unassembled WGS sequence"/>
</dbReference>
<dbReference type="FunFam" id="3.40.50.720:FF:000080">
    <property type="entry name" value="Thiazole biosynthesis adenylyltransferase ThiF"/>
    <property type="match status" value="1"/>
</dbReference>
<gene>
    <name evidence="3" type="ORF">EVOR1521_LOCUS32082</name>
</gene>
<dbReference type="PANTHER" id="PTHR10953:SF102">
    <property type="entry name" value="ADENYLYLTRANSFERASE AND SULFURTRANSFERASE MOCS3"/>
    <property type="match status" value="1"/>
</dbReference>
<dbReference type="InterPro" id="IPR000594">
    <property type="entry name" value="ThiF_NAD_FAD-bd"/>
</dbReference>
<reference evidence="3" key="1">
    <citation type="submission" date="2023-08" db="EMBL/GenBank/DDBJ databases">
        <authorList>
            <person name="Chen Y."/>
            <person name="Shah S."/>
            <person name="Dougan E. K."/>
            <person name="Thang M."/>
            <person name="Chan C."/>
        </authorList>
    </citation>
    <scope>NUCLEOTIDE SEQUENCE</scope>
</reference>
<dbReference type="Pfam" id="PF00899">
    <property type="entry name" value="ThiF"/>
    <property type="match status" value="1"/>
</dbReference>
<protein>
    <recommendedName>
        <fullName evidence="2">Rhodanese domain-containing protein</fullName>
    </recommendedName>
</protein>
<dbReference type="Pfam" id="PF00581">
    <property type="entry name" value="Rhodanese"/>
    <property type="match status" value="1"/>
</dbReference>
<dbReference type="SUPFAM" id="SSF69572">
    <property type="entry name" value="Activating enzymes of the ubiquitin-like proteins"/>
    <property type="match status" value="1"/>
</dbReference>
<dbReference type="EMBL" id="CAUJNA010003881">
    <property type="protein sequence ID" value="CAJ1411546.1"/>
    <property type="molecule type" value="Genomic_DNA"/>
</dbReference>
<dbReference type="InterPro" id="IPR035985">
    <property type="entry name" value="Ubiquitin-activating_enz"/>
</dbReference>
<comment type="caution">
    <text evidence="3">The sequence shown here is derived from an EMBL/GenBank/DDBJ whole genome shotgun (WGS) entry which is preliminary data.</text>
</comment>
<dbReference type="PANTHER" id="PTHR10953">
    <property type="entry name" value="UBIQUITIN-ACTIVATING ENZYME E1"/>
    <property type="match status" value="1"/>
</dbReference>
<keyword evidence="4" id="KW-1185">Reference proteome</keyword>
<dbReference type="GO" id="GO:0004792">
    <property type="term" value="F:thiosulfate-cyanide sulfurtransferase activity"/>
    <property type="evidence" value="ECO:0007669"/>
    <property type="project" value="TreeGrafter"/>
</dbReference>
<name>A0AA36NMN9_9DINO</name>
<evidence type="ECO:0000259" key="2">
    <source>
        <dbReference type="PROSITE" id="PS50206"/>
    </source>
</evidence>
<dbReference type="AlphaFoldDB" id="A0AA36NMN9"/>
<dbReference type="PROSITE" id="PS50206">
    <property type="entry name" value="RHODANESE_3"/>
    <property type="match status" value="1"/>
</dbReference>